<accession>A0A1X7G0D0</accession>
<organism evidence="2 3">
    <name type="scientific">Allosphingosinicella indica</name>
    <dbReference type="NCBI Taxonomy" id="941907"/>
    <lineage>
        <taxon>Bacteria</taxon>
        <taxon>Pseudomonadati</taxon>
        <taxon>Pseudomonadota</taxon>
        <taxon>Alphaproteobacteria</taxon>
        <taxon>Sphingomonadales</taxon>
        <taxon>Sphingomonadaceae</taxon>
        <taxon>Allosphingosinicella</taxon>
    </lineage>
</organism>
<reference evidence="3" key="1">
    <citation type="submission" date="2017-04" db="EMBL/GenBank/DDBJ databases">
        <authorList>
            <person name="Varghese N."/>
            <person name="Submissions S."/>
        </authorList>
    </citation>
    <scope>NUCLEOTIDE SEQUENCE [LARGE SCALE GENOMIC DNA]</scope>
    <source>
        <strain evidence="3">Dd16</strain>
    </source>
</reference>
<keyword evidence="1" id="KW-0472">Membrane</keyword>
<keyword evidence="3" id="KW-1185">Reference proteome</keyword>
<sequence>MRIAILILGVLALLLGGLWLVQGLGLVRIEPIACVGDCETIEGFNPGWAIAGAVLATLGAFGIRYGLRRR</sequence>
<dbReference type="OrthoDB" id="5198537at2"/>
<evidence type="ECO:0000256" key="1">
    <source>
        <dbReference type="SAM" id="Phobius"/>
    </source>
</evidence>
<evidence type="ECO:0000313" key="2">
    <source>
        <dbReference type="EMBL" id="SMF61313.1"/>
    </source>
</evidence>
<dbReference type="Proteomes" id="UP000192934">
    <property type="component" value="Chromosome I"/>
</dbReference>
<dbReference type="EMBL" id="LT840185">
    <property type="protein sequence ID" value="SMF61313.1"/>
    <property type="molecule type" value="Genomic_DNA"/>
</dbReference>
<keyword evidence="1" id="KW-1133">Transmembrane helix</keyword>
<dbReference type="RefSeq" id="WP_085217193.1">
    <property type="nucleotide sequence ID" value="NZ_LT840185.1"/>
</dbReference>
<name>A0A1X7G0D0_9SPHN</name>
<proteinExistence type="predicted"/>
<protein>
    <submittedName>
        <fullName evidence="2">Uncharacterized protein</fullName>
    </submittedName>
</protein>
<dbReference type="AlphaFoldDB" id="A0A1X7G0D0"/>
<feature type="transmembrane region" description="Helical" evidence="1">
    <location>
        <begin position="47"/>
        <end position="67"/>
    </location>
</feature>
<evidence type="ECO:0000313" key="3">
    <source>
        <dbReference type="Proteomes" id="UP000192934"/>
    </source>
</evidence>
<dbReference type="STRING" id="941907.SAMN06295910_0298"/>
<gene>
    <name evidence="2" type="ORF">SAMN06295910_0298</name>
</gene>
<keyword evidence="1" id="KW-0812">Transmembrane</keyword>